<evidence type="ECO:0000313" key="4">
    <source>
        <dbReference type="Proteomes" id="UP000324800"/>
    </source>
</evidence>
<feature type="non-terminal residue" evidence="2">
    <location>
        <position position="1"/>
    </location>
</feature>
<evidence type="ECO:0000256" key="1">
    <source>
        <dbReference type="SAM" id="MobiDB-lite"/>
    </source>
</evidence>
<evidence type="ECO:0000313" key="2">
    <source>
        <dbReference type="EMBL" id="KAA6352832.1"/>
    </source>
</evidence>
<feature type="region of interest" description="Disordered" evidence="1">
    <location>
        <begin position="1"/>
        <end position="25"/>
    </location>
</feature>
<dbReference type="AlphaFoldDB" id="A0A5J4T4C3"/>
<comment type="caution">
    <text evidence="2">The sequence shown here is derived from an EMBL/GenBank/DDBJ whole genome shotgun (WGS) entry which is preliminary data.</text>
</comment>
<dbReference type="EMBL" id="SNRW01039225">
    <property type="protein sequence ID" value="KAA6352832.1"/>
    <property type="molecule type" value="Genomic_DNA"/>
</dbReference>
<proteinExistence type="predicted"/>
<dbReference type="EMBL" id="SNRW01007605">
    <property type="protein sequence ID" value="KAA6380973.1"/>
    <property type="molecule type" value="Genomic_DNA"/>
</dbReference>
<dbReference type="Proteomes" id="UP000324800">
    <property type="component" value="Unassembled WGS sequence"/>
</dbReference>
<name>A0A5J4T4C3_9EUKA</name>
<accession>A0A5J4T4C3</accession>
<sequence>QQHGQQYSKAQGPDASTPKAQKMKK</sequence>
<reference evidence="2 4" key="1">
    <citation type="submission" date="2019-03" db="EMBL/GenBank/DDBJ databases">
        <title>Single cell metagenomics reveals metabolic interactions within the superorganism composed of flagellate Streblomastix strix and complex community of Bacteroidetes bacteria on its surface.</title>
        <authorList>
            <person name="Treitli S.C."/>
            <person name="Kolisko M."/>
            <person name="Husnik F."/>
            <person name="Keeling P."/>
            <person name="Hampl V."/>
        </authorList>
    </citation>
    <scope>NUCLEOTIDE SEQUENCE [LARGE SCALE GENOMIC DNA]</scope>
    <source>
        <strain evidence="2">ST1C</strain>
    </source>
</reference>
<protein>
    <submittedName>
        <fullName evidence="2">Uncharacterized protein</fullName>
    </submittedName>
</protein>
<organism evidence="2 4">
    <name type="scientific">Streblomastix strix</name>
    <dbReference type="NCBI Taxonomy" id="222440"/>
    <lineage>
        <taxon>Eukaryota</taxon>
        <taxon>Metamonada</taxon>
        <taxon>Preaxostyla</taxon>
        <taxon>Oxymonadida</taxon>
        <taxon>Streblomastigidae</taxon>
        <taxon>Streblomastix</taxon>
    </lineage>
</organism>
<evidence type="ECO:0000313" key="3">
    <source>
        <dbReference type="EMBL" id="KAA6380973.1"/>
    </source>
</evidence>
<gene>
    <name evidence="3" type="ORF">EZS28_023499</name>
    <name evidence="2" type="ORF">EZS28_051641</name>
</gene>